<evidence type="ECO:0000256" key="1">
    <source>
        <dbReference type="SAM" id="Phobius"/>
    </source>
</evidence>
<dbReference type="Proteomes" id="UP000243524">
    <property type="component" value="Unassembled WGS sequence"/>
</dbReference>
<feature type="transmembrane region" description="Helical" evidence="1">
    <location>
        <begin position="207"/>
        <end position="229"/>
    </location>
</feature>
<dbReference type="AlphaFoldDB" id="A0A2I0QVM9"/>
<feature type="transmembrane region" description="Helical" evidence="1">
    <location>
        <begin position="12"/>
        <end position="36"/>
    </location>
</feature>
<dbReference type="OrthoDB" id="9813172at2"/>
<name>A0A2I0QVM9_9BACI</name>
<organism evidence="2 3">
    <name type="scientific">Halalkalibacillus sediminis</name>
    <dbReference type="NCBI Taxonomy" id="2018042"/>
    <lineage>
        <taxon>Bacteria</taxon>
        <taxon>Bacillati</taxon>
        <taxon>Bacillota</taxon>
        <taxon>Bacilli</taxon>
        <taxon>Bacillales</taxon>
        <taxon>Bacillaceae</taxon>
        <taxon>Halalkalibacillus</taxon>
    </lineage>
</organism>
<proteinExistence type="predicted"/>
<protein>
    <submittedName>
        <fullName evidence="2">TIGR02206 family membrane protein</fullName>
    </submittedName>
</protein>
<gene>
    <name evidence="2" type="ORF">CEY16_01170</name>
</gene>
<keyword evidence="1" id="KW-0812">Transmembrane</keyword>
<dbReference type="Pfam" id="PF14808">
    <property type="entry name" value="TMEM164"/>
    <property type="match status" value="1"/>
</dbReference>
<comment type="caution">
    <text evidence="2">The sequence shown here is derived from an EMBL/GenBank/DDBJ whole genome shotgun (WGS) entry which is preliminary data.</text>
</comment>
<reference evidence="2 3" key="1">
    <citation type="submission" date="2017-06" db="EMBL/GenBank/DDBJ databases">
        <title>the draft geome sequence of Illustriluteabacillus marina B3227.</title>
        <authorList>
            <person name="He R.-H."/>
            <person name="Du Z.-J."/>
        </authorList>
    </citation>
    <scope>NUCLEOTIDE SEQUENCE [LARGE SCALE GENOMIC DNA]</scope>
    <source>
        <strain evidence="2 3">B3227</strain>
    </source>
</reference>
<feature type="transmembrane region" description="Helical" evidence="1">
    <location>
        <begin position="163"/>
        <end position="180"/>
    </location>
</feature>
<keyword evidence="1" id="KW-0472">Membrane</keyword>
<keyword evidence="1" id="KW-1133">Transmembrane helix</keyword>
<feature type="transmembrane region" description="Helical" evidence="1">
    <location>
        <begin position="133"/>
        <end position="151"/>
    </location>
</feature>
<evidence type="ECO:0000313" key="3">
    <source>
        <dbReference type="Proteomes" id="UP000243524"/>
    </source>
</evidence>
<evidence type="ECO:0000313" key="2">
    <source>
        <dbReference type="EMBL" id="PKR78397.1"/>
    </source>
</evidence>
<dbReference type="RefSeq" id="WP_101330141.1">
    <property type="nucleotide sequence ID" value="NZ_PJNH01000001.1"/>
</dbReference>
<accession>A0A2I0QVM9</accession>
<feature type="transmembrane region" description="Helical" evidence="1">
    <location>
        <begin position="48"/>
        <end position="70"/>
    </location>
</feature>
<keyword evidence="3" id="KW-1185">Reference proteome</keyword>
<dbReference type="InterPro" id="IPR011737">
    <property type="entry name" value="CHP02206_TP0381"/>
</dbReference>
<sequence length="237" mass="28011">MTEIIGFERDMYPFQTFSMTHILAIAFMFLSIAVLYKLRHQLHSYKKIVTVFLVFLLLISEITFHLWFLWNGRWDVSINLPLQLCSLSIYLCVFMLISKNYRVFEVCFFISMAGAVIAIITPELFFGYPHLRFFQFFIAHIAIILSCFYMLWVEKFLLTFSSVIRSFVFLNLLATIIFIINQQLGSNYMFLAHKPSNSSIIDYLGPYPWYILSLEIVAILIFLLIYLLVSKFQRKLF</sequence>
<feature type="transmembrane region" description="Helical" evidence="1">
    <location>
        <begin position="76"/>
        <end position="96"/>
    </location>
</feature>
<dbReference type="NCBIfam" id="TIGR02206">
    <property type="entry name" value="intg_mem_TP0381"/>
    <property type="match status" value="1"/>
</dbReference>
<feature type="transmembrane region" description="Helical" evidence="1">
    <location>
        <begin position="103"/>
        <end position="121"/>
    </location>
</feature>
<dbReference type="EMBL" id="PJNH01000001">
    <property type="protein sequence ID" value="PKR78397.1"/>
    <property type="molecule type" value="Genomic_DNA"/>
</dbReference>